<dbReference type="EMBL" id="SFAV01000173">
    <property type="protein sequence ID" value="TRU87075.1"/>
    <property type="molecule type" value="Genomic_DNA"/>
</dbReference>
<accession>A0A552IUA8</accession>
<evidence type="ECO:0000313" key="2">
    <source>
        <dbReference type="Proteomes" id="UP000319191"/>
    </source>
</evidence>
<reference evidence="1 2" key="1">
    <citation type="submission" date="2019-01" db="EMBL/GenBank/DDBJ databases">
        <title>Coherence of Microcystis species and biogeography revealed through population genomics.</title>
        <authorList>
            <person name="Perez-Carrascal O.M."/>
            <person name="Terrat Y."/>
            <person name="Giani A."/>
            <person name="Fortin N."/>
            <person name="Tromas N."/>
            <person name="Shapiro B.J."/>
        </authorList>
    </citation>
    <scope>NUCLEOTIDE SEQUENCE [LARGE SCALE GENOMIC DNA]</scope>
    <source>
        <strain evidence="1">Mn_MB_F_20050700_S1D</strain>
    </source>
</reference>
<name>A0A552IUA8_9CHRO</name>
<dbReference type="AlphaFoldDB" id="A0A552IUA8"/>
<proteinExistence type="predicted"/>
<protein>
    <submittedName>
        <fullName evidence="1">Uncharacterized protein</fullName>
    </submittedName>
</protein>
<evidence type="ECO:0000313" key="1">
    <source>
        <dbReference type="EMBL" id="TRU87075.1"/>
    </source>
</evidence>
<comment type="caution">
    <text evidence="1">The sequence shown here is derived from an EMBL/GenBank/DDBJ whole genome shotgun (WGS) entry which is preliminary data.</text>
</comment>
<organism evidence="1 2">
    <name type="scientific">Microcystis novacekii Mn_MB_F_20050700_S1D</name>
    <dbReference type="NCBI Taxonomy" id="2486266"/>
    <lineage>
        <taxon>Bacteria</taxon>
        <taxon>Bacillati</taxon>
        <taxon>Cyanobacteriota</taxon>
        <taxon>Cyanophyceae</taxon>
        <taxon>Oscillatoriophycideae</taxon>
        <taxon>Chroococcales</taxon>
        <taxon>Microcystaceae</taxon>
        <taxon>Microcystis</taxon>
    </lineage>
</organism>
<dbReference type="Proteomes" id="UP000319191">
    <property type="component" value="Unassembled WGS sequence"/>
</dbReference>
<gene>
    <name evidence="1" type="ORF">EWV54_13150</name>
</gene>
<sequence length="70" mass="7566">MVLYPLRMQCRAFPNDNTLRRSSGQASALLSTSIRKASFLIFIAAGGDCPSSTSRLRSTLTRSAEITAEA</sequence>